<gene>
    <name evidence="1" type="ORF">C8N34_109213</name>
</gene>
<organism evidence="1 2">
    <name type="scientific">Gemmobacter caeni</name>
    <dbReference type="NCBI Taxonomy" id="589035"/>
    <lineage>
        <taxon>Bacteria</taxon>
        <taxon>Pseudomonadati</taxon>
        <taxon>Pseudomonadota</taxon>
        <taxon>Alphaproteobacteria</taxon>
        <taxon>Rhodobacterales</taxon>
        <taxon>Paracoccaceae</taxon>
        <taxon>Gemmobacter</taxon>
    </lineage>
</organism>
<sequence length="95" mass="10103">MPDTHTTDHTALAANLRCRVAERAICDDSLTVLVPLGELRATVAEAARLRTLLARNMVFDKGSAEDAADALGGFPAVIELVEAHHAECDGEARHA</sequence>
<name>A0A2T6AY05_9RHOB</name>
<evidence type="ECO:0000313" key="1">
    <source>
        <dbReference type="EMBL" id="PTX48703.1"/>
    </source>
</evidence>
<proteinExistence type="predicted"/>
<comment type="caution">
    <text evidence="1">The sequence shown here is derived from an EMBL/GenBank/DDBJ whole genome shotgun (WGS) entry which is preliminary data.</text>
</comment>
<keyword evidence="2" id="KW-1185">Reference proteome</keyword>
<dbReference type="Proteomes" id="UP000244224">
    <property type="component" value="Unassembled WGS sequence"/>
</dbReference>
<evidence type="ECO:0000313" key="2">
    <source>
        <dbReference type="Proteomes" id="UP000244224"/>
    </source>
</evidence>
<protein>
    <submittedName>
        <fullName evidence="1">Uncharacterized protein</fullName>
    </submittedName>
</protein>
<accession>A0A2T6AY05</accession>
<dbReference type="AlphaFoldDB" id="A0A2T6AY05"/>
<reference evidence="1 2" key="1">
    <citation type="submission" date="2018-04" db="EMBL/GenBank/DDBJ databases">
        <title>Genomic Encyclopedia of Archaeal and Bacterial Type Strains, Phase II (KMG-II): from individual species to whole genera.</title>
        <authorList>
            <person name="Goeker M."/>
        </authorList>
    </citation>
    <scope>NUCLEOTIDE SEQUENCE [LARGE SCALE GENOMIC DNA]</scope>
    <source>
        <strain evidence="1 2">DSM 21823</strain>
    </source>
</reference>
<dbReference type="EMBL" id="QBKP01000009">
    <property type="protein sequence ID" value="PTX48703.1"/>
    <property type="molecule type" value="Genomic_DNA"/>
</dbReference>
<dbReference type="RefSeq" id="WP_108129531.1">
    <property type="nucleotide sequence ID" value="NZ_QBKP01000009.1"/>
</dbReference>